<sequence>MIRVLVVDHSPSVRELLAQILDADPRLQVVGRAPGGEQALAMCARLRPHVVTIDLQMSGMDCLEAIRRIMREYPTPIVVLGGSDSPDEVDAGFRAIEAGALVLVRRPPEPAHPDHATAAQALVRTVKSMAEVRVVRRWPARRGAHGASRPASPKPHRLVLLGASTGGPAVLRDILAELGQDFALSVVIVQHLPPGFSAGLAGWLAHASGFPVALAGHDQPLSPGCAWLAPDGYQLGVSRTLCAELSLAPPEHGMRPAVAHLFRSVPPELREQTVAALLTGMGKDGAQELKQLRDDGAITIVQDRASAAVYGMPGEAVRLDAARLVLEPTQIGRVLRAIANHPGGDLSLLGPREE</sequence>
<feature type="domain" description="CheB-type methylesterase" evidence="10">
    <location>
        <begin position="153"/>
        <end position="337"/>
    </location>
</feature>
<feature type="modified residue" description="4-aspartylphosphate" evidence="8">
    <location>
        <position position="54"/>
    </location>
</feature>
<evidence type="ECO:0000256" key="6">
    <source>
        <dbReference type="ARBA" id="ARBA00048267"/>
    </source>
</evidence>
<dbReference type="InterPro" id="IPR011006">
    <property type="entry name" value="CheY-like_superfamily"/>
</dbReference>
<dbReference type="EMBL" id="SPUM01000011">
    <property type="protein sequence ID" value="TFW35347.1"/>
    <property type="molecule type" value="Genomic_DNA"/>
</dbReference>
<feature type="active site" evidence="7">
    <location>
        <position position="191"/>
    </location>
</feature>
<dbReference type="CDD" id="cd17541">
    <property type="entry name" value="REC_CheB-like"/>
    <property type="match status" value="1"/>
</dbReference>
<dbReference type="AlphaFoldDB" id="A0A4Y9T482"/>
<dbReference type="Pfam" id="PF00072">
    <property type="entry name" value="Response_reg"/>
    <property type="match status" value="1"/>
</dbReference>
<dbReference type="CDD" id="cd16432">
    <property type="entry name" value="CheB_Rec"/>
    <property type="match status" value="1"/>
</dbReference>
<dbReference type="Pfam" id="PF01339">
    <property type="entry name" value="CheB_methylest"/>
    <property type="match status" value="1"/>
</dbReference>
<dbReference type="OrthoDB" id="9793421at2"/>
<dbReference type="InterPro" id="IPR000673">
    <property type="entry name" value="Sig_transdc_resp-reg_Me-estase"/>
</dbReference>
<feature type="active site" evidence="7">
    <location>
        <position position="164"/>
    </location>
</feature>
<evidence type="ECO:0000313" key="12">
    <source>
        <dbReference type="Proteomes" id="UP000297258"/>
    </source>
</evidence>
<dbReference type="PIRSF" id="PIRSF000876">
    <property type="entry name" value="RR_chemtxs_CheB"/>
    <property type="match status" value="1"/>
</dbReference>
<keyword evidence="12" id="KW-1185">Reference proteome</keyword>
<name>A0A4Y9T482_9BURK</name>
<dbReference type="GO" id="GO:0008984">
    <property type="term" value="F:protein-glutamate methylesterase activity"/>
    <property type="evidence" value="ECO:0007669"/>
    <property type="project" value="UniProtKB-EC"/>
</dbReference>
<dbReference type="PROSITE" id="PS50110">
    <property type="entry name" value="RESPONSE_REGULATORY"/>
    <property type="match status" value="1"/>
</dbReference>
<dbReference type="SUPFAM" id="SSF52172">
    <property type="entry name" value="CheY-like"/>
    <property type="match status" value="1"/>
</dbReference>
<evidence type="ECO:0000256" key="7">
    <source>
        <dbReference type="PROSITE-ProRule" id="PRU00050"/>
    </source>
</evidence>
<evidence type="ECO:0000256" key="3">
    <source>
        <dbReference type="ARBA" id="ARBA00022553"/>
    </source>
</evidence>
<dbReference type="EC" id="3.1.1.61" evidence="5"/>
<dbReference type="InterPro" id="IPR035909">
    <property type="entry name" value="CheB_C"/>
</dbReference>
<dbReference type="SMART" id="SM00448">
    <property type="entry name" value="REC"/>
    <property type="match status" value="1"/>
</dbReference>
<gene>
    <name evidence="11" type="ORF">E4O92_02035</name>
</gene>
<comment type="catalytic activity">
    <reaction evidence="6">
        <text>[protein]-L-glutamate 5-O-methyl ester + H2O = L-glutamyl-[protein] + methanol + H(+)</text>
        <dbReference type="Rhea" id="RHEA:23236"/>
        <dbReference type="Rhea" id="RHEA-COMP:10208"/>
        <dbReference type="Rhea" id="RHEA-COMP:10311"/>
        <dbReference type="ChEBI" id="CHEBI:15377"/>
        <dbReference type="ChEBI" id="CHEBI:15378"/>
        <dbReference type="ChEBI" id="CHEBI:17790"/>
        <dbReference type="ChEBI" id="CHEBI:29973"/>
        <dbReference type="ChEBI" id="CHEBI:82795"/>
        <dbReference type="EC" id="3.1.1.61"/>
    </reaction>
</comment>
<comment type="caution">
    <text evidence="11">The sequence shown here is derived from an EMBL/GenBank/DDBJ whole genome shotgun (WGS) entry which is preliminary data.</text>
</comment>
<accession>A0A4Y9T482</accession>
<keyword evidence="2 7" id="KW-0145">Chemotaxis</keyword>
<evidence type="ECO:0000313" key="11">
    <source>
        <dbReference type="EMBL" id="TFW35347.1"/>
    </source>
</evidence>
<keyword evidence="3 8" id="KW-0597">Phosphoprotein</keyword>
<protein>
    <recommendedName>
        <fullName evidence="5">protein-glutamate methylesterase</fullName>
        <ecNumber evidence="5">3.1.1.61</ecNumber>
    </recommendedName>
</protein>
<dbReference type="GO" id="GO:0006935">
    <property type="term" value="P:chemotaxis"/>
    <property type="evidence" value="ECO:0007669"/>
    <property type="project" value="UniProtKB-UniRule"/>
</dbReference>
<dbReference type="GO" id="GO:0000156">
    <property type="term" value="F:phosphorelay response regulator activity"/>
    <property type="evidence" value="ECO:0007669"/>
    <property type="project" value="InterPro"/>
</dbReference>
<evidence type="ECO:0000256" key="5">
    <source>
        <dbReference type="ARBA" id="ARBA00039140"/>
    </source>
</evidence>
<proteinExistence type="predicted"/>
<dbReference type="Gene3D" id="3.40.50.2300">
    <property type="match status" value="1"/>
</dbReference>
<evidence type="ECO:0000256" key="1">
    <source>
        <dbReference type="ARBA" id="ARBA00022490"/>
    </source>
</evidence>
<keyword evidence="4 7" id="KW-0378">Hydrolase</keyword>
<evidence type="ECO:0000256" key="4">
    <source>
        <dbReference type="ARBA" id="ARBA00022801"/>
    </source>
</evidence>
<organism evidence="11 12">
    <name type="scientific">Massilia horti</name>
    <dbReference type="NCBI Taxonomy" id="2562153"/>
    <lineage>
        <taxon>Bacteria</taxon>
        <taxon>Pseudomonadati</taxon>
        <taxon>Pseudomonadota</taxon>
        <taxon>Betaproteobacteria</taxon>
        <taxon>Burkholderiales</taxon>
        <taxon>Oxalobacteraceae</taxon>
        <taxon>Telluria group</taxon>
        <taxon>Massilia</taxon>
    </lineage>
</organism>
<dbReference type="InterPro" id="IPR001789">
    <property type="entry name" value="Sig_transdc_resp-reg_receiver"/>
</dbReference>
<dbReference type="Gene3D" id="3.40.50.180">
    <property type="entry name" value="Methylesterase CheB, C-terminal domain"/>
    <property type="match status" value="1"/>
</dbReference>
<feature type="domain" description="Response regulatory" evidence="9">
    <location>
        <begin position="3"/>
        <end position="121"/>
    </location>
</feature>
<feature type="active site" evidence="7">
    <location>
        <position position="284"/>
    </location>
</feature>
<dbReference type="Proteomes" id="UP000297258">
    <property type="component" value="Unassembled WGS sequence"/>
</dbReference>
<dbReference type="GO" id="GO:0005737">
    <property type="term" value="C:cytoplasm"/>
    <property type="evidence" value="ECO:0007669"/>
    <property type="project" value="InterPro"/>
</dbReference>
<evidence type="ECO:0000256" key="2">
    <source>
        <dbReference type="ARBA" id="ARBA00022500"/>
    </source>
</evidence>
<evidence type="ECO:0000259" key="9">
    <source>
        <dbReference type="PROSITE" id="PS50110"/>
    </source>
</evidence>
<reference evidence="11 12" key="1">
    <citation type="submission" date="2019-03" db="EMBL/GenBank/DDBJ databases">
        <title>Draft genome of Massilia hortus sp. nov., a novel bacterial species of the Oxalobacteraceae family.</title>
        <authorList>
            <person name="Peta V."/>
            <person name="Raths R."/>
            <person name="Bucking H."/>
        </authorList>
    </citation>
    <scope>NUCLEOTIDE SEQUENCE [LARGE SCALE GENOMIC DNA]</scope>
    <source>
        <strain evidence="11 12">ONC3</strain>
    </source>
</reference>
<dbReference type="PANTHER" id="PTHR42872:SF6">
    <property type="entry name" value="PROTEIN-GLUTAMATE METHYLESTERASE_PROTEIN-GLUTAMINE GLUTAMINASE"/>
    <property type="match status" value="1"/>
</dbReference>
<dbReference type="InterPro" id="IPR008248">
    <property type="entry name" value="CheB-like"/>
</dbReference>
<dbReference type="SUPFAM" id="SSF52738">
    <property type="entry name" value="Methylesterase CheB, C-terminal domain"/>
    <property type="match status" value="1"/>
</dbReference>
<dbReference type="RefSeq" id="WP_135188082.1">
    <property type="nucleotide sequence ID" value="NZ_SPUM01000011.1"/>
</dbReference>
<dbReference type="PROSITE" id="PS50122">
    <property type="entry name" value="CHEB"/>
    <property type="match status" value="1"/>
</dbReference>
<evidence type="ECO:0000256" key="8">
    <source>
        <dbReference type="PROSITE-ProRule" id="PRU00169"/>
    </source>
</evidence>
<dbReference type="PANTHER" id="PTHR42872">
    <property type="entry name" value="PROTEIN-GLUTAMATE METHYLESTERASE/PROTEIN-GLUTAMINE GLUTAMINASE"/>
    <property type="match status" value="1"/>
</dbReference>
<evidence type="ECO:0000259" key="10">
    <source>
        <dbReference type="PROSITE" id="PS50122"/>
    </source>
</evidence>
<keyword evidence="1" id="KW-0963">Cytoplasm</keyword>